<keyword evidence="8" id="KW-0902">Two-component regulatory system</keyword>
<dbReference type="InterPro" id="IPR050482">
    <property type="entry name" value="Sensor_HK_TwoCompSys"/>
</dbReference>
<evidence type="ECO:0000256" key="4">
    <source>
        <dbReference type="ARBA" id="ARBA00022679"/>
    </source>
</evidence>
<evidence type="ECO:0000256" key="2">
    <source>
        <dbReference type="ARBA" id="ARBA00012438"/>
    </source>
</evidence>
<comment type="catalytic activity">
    <reaction evidence="1">
        <text>ATP + protein L-histidine = ADP + protein N-phospho-L-histidine.</text>
        <dbReference type="EC" id="2.7.13.3"/>
    </reaction>
</comment>
<keyword evidence="7" id="KW-0067">ATP-binding</keyword>
<keyword evidence="10" id="KW-0812">Transmembrane</keyword>
<evidence type="ECO:0000256" key="3">
    <source>
        <dbReference type="ARBA" id="ARBA00022553"/>
    </source>
</evidence>
<dbReference type="Gene3D" id="1.20.5.1930">
    <property type="match status" value="1"/>
</dbReference>
<evidence type="ECO:0000256" key="6">
    <source>
        <dbReference type="ARBA" id="ARBA00022777"/>
    </source>
</evidence>
<organism evidence="12 13">
    <name type="scientific">Gordonia crocea</name>
    <dbReference type="NCBI Taxonomy" id="589162"/>
    <lineage>
        <taxon>Bacteria</taxon>
        <taxon>Bacillati</taxon>
        <taxon>Actinomycetota</taxon>
        <taxon>Actinomycetes</taxon>
        <taxon>Mycobacteriales</taxon>
        <taxon>Gordoniaceae</taxon>
        <taxon>Gordonia</taxon>
    </lineage>
</organism>
<evidence type="ECO:0000313" key="12">
    <source>
        <dbReference type="EMBL" id="GED97134.1"/>
    </source>
</evidence>
<dbReference type="EMBL" id="BJOU01000001">
    <property type="protein sequence ID" value="GED97134.1"/>
    <property type="molecule type" value="Genomic_DNA"/>
</dbReference>
<dbReference type="PANTHER" id="PTHR24421">
    <property type="entry name" value="NITRATE/NITRITE SENSOR PROTEIN NARX-RELATED"/>
    <property type="match status" value="1"/>
</dbReference>
<evidence type="ECO:0000256" key="8">
    <source>
        <dbReference type="ARBA" id="ARBA00023012"/>
    </source>
</evidence>
<keyword evidence="3" id="KW-0597">Phosphoprotein</keyword>
<dbReference type="EC" id="2.7.13.3" evidence="2"/>
<evidence type="ECO:0000256" key="7">
    <source>
        <dbReference type="ARBA" id="ARBA00022840"/>
    </source>
</evidence>
<feature type="transmembrane region" description="Helical" evidence="10">
    <location>
        <begin position="52"/>
        <end position="73"/>
    </location>
</feature>
<dbReference type="GO" id="GO:0046983">
    <property type="term" value="F:protein dimerization activity"/>
    <property type="evidence" value="ECO:0007669"/>
    <property type="project" value="InterPro"/>
</dbReference>
<feature type="transmembrane region" description="Helical" evidence="10">
    <location>
        <begin position="79"/>
        <end position="100"/>
    </location>
</feature>
<dbReference type="Pfam" id="PF07730">
    <property type="entry name" value="HisKA_3"/>
    <property type="match status" value="1"/>
</dbReference>
<dbReference type="AlphaFoldDB" id="A0A7I9UV84"/>
<feature type="domain" description="Signal transduction histidine kinase subgroup 3 dimerisation and phosphoacceptor" evidence="11">
    <location>
        <begin position="212"/>
        <end position="288"/>
    </location>
</feature>
<keyword evidence="4" id="KW-0808">Transferase</keyword>
<keyword evidence="10" id="KW-1133">Transmembrane helix</keyword>
<dbReference type="GO" id="GO:0016020">
    <property type="term" value="C:membrane"/>
    <property type="evidence" value="ECO:0007669"/>
    <property type="project" value="InterPro"/>
</dbReference>
<dbReference type="InterPro" id="IPR011712">
    <property type="entry name" value="Sig_transdc_His_kin_sub3_dim/P"/>
</dbReference>
<evidence type="ECO:0000259" key="11">
    <source>
        <dbReference type="Pfam" id="PF07730"/>
    </source>
</evidence>
<dbReference type="GO" id="GO:0005524">
    <property type="term" value="F:ATP binding"/>
    <property type="evidence" value="ECO:0007669"/>
    <property type="project" value="UniProtKB-KW"/>
</dbReference>
<proteinExistence type="predicted"/>
<accession>A0A7I9UV84</accession>
<evidence type="ECO:0000313" key="13">
    <source>
        <dbReference type="Proteomes" id="UP000444980"/>
    </source>
</evidence>
<comment type="caution">
    <text evidence="12">The sequence shown here is derived from an EMBL/GenBank/DDBJ whole genome shotgun (WGS) entry which is preliminary data.</text>
</comment>
<keyword evidence="10" id="KW-0472">Membrane</keyword>
<keyword evidence="5" id="KW-0547">Nucleotide-binding</keyword>
<feature type="region of interest" description="Disordered" evidence="9">
    <location>
        <begin position="371"/>
        <end position="391"/>
    </location>
</feature>
<feature type="transmembrane region" description="Helical" evidence="10">
    <location>
        <begin position="130"/>
        <end position="146"/>
    </location>
</feature>
<dbReference type="SUPFAM" id="SSF55874">
    <property type="entry name" value="ATPase domain of HSP90 chaperone/DNA topoisomerase II/histidine kinase"/>
    <property type="match status" value="1"/>
</dbReference>
<dbReference type="PANTHER" id="PTHR24421:SF10">
    <property type="entry name" value="NITRATE_NITRITE SENSOR PROTEIN NARQ"/>
    <property type="match status" value="1"/>
</dbReference>
<evidence type="ECO:0000256" key="9">
    <source>
        <dbReference type="SAM" id="MobiDB-lite"/>
    </source>
</evidence>
<name>A0A7I9UV84_9ACTN</name>
<dbReference type="Proteomes" id="UP000444980">
    <property type="component" value="Unassembled WGS sequence"/>
</dbReference>
<feature type="compositionally biased region" description="Gly residues" evidence="9">
    <location>
        <begin position="380"/>
        <end position="391"/>
    </location>
</feature>
<feature type="transmembrane region" description="Helical" evidence="10">
    <location>
        <begin position="105"/>
        <end position="124"/>
    </location>
</feature>
<sequence length="442" mass="46422">MELVARLGVEAVSDRRRRRRAGPPTTITGMGWLFERYRLMFAKLGYDYPPRYMLIADLGQAFFCLFAVGQRLVSGPTGWQWAALGGAVALCFSPIVASVVHPHKIVVGLLSGYYIGAVILFWLVPVHGDVSPLLLVVGATMLAAVMPFRPAWLFSLLFAATAAGGAVAGVVDQGGLIVLMVGFGTCVGQLLQQQLKAMEAEHQARSRQQVVERAGIAGEVHDVVAHSLSIVLLNVTAARRALEAGRDEDGVVAAGDVDEAVEALRDAETQGREAMGDVRRTIELLRSDGTPDTAQPGLADLDRLVAGFRRAGSQIRYRFDPPAANLTSATELAVYRVVQESLSNACRHVPGVAVAVGVGPREAGGFGVRVTNPAGSKSSGRGGSGLGGSGLGVSGMRSRVENLGGEFRAGVVDGQWVVDAVFAAVPTTDSVCAKIEGVLGGR</sequence>
<evidence type="ECO:0000256" key="1">
    <source>
        <dbReference type="ARBA" id="ARBA00000085"/>
    </source>
</evidence>
<dbReference type="InterPro" id="IPR036890">
    <property type="entry name" value="HATPase_C_sf"/>
</dbReference>
<keyword evidence="6" id="KW-0418">Kinase</keyword>
<reference evidence="13" key="1">
    <citation type="submission" date="2019-06" db="EMBL/GenBank/DDBJ databases">
        <title>Gordonia isolated from sludge of a wastewater treatment plant.</title>
        <authorList>
            <person name="Tamura T."/>
            <person name="Aoyama K."/>
            <person name="Kang Y."/>
            <person name="Saito S."/>
            <person name="Akiyama N."/>
            <person name="Yazawa K."/>
            <person name="Gonoi T."/>
            <person name="Mikami Y."/>
        </authorList>
    </citation>
    <scope>NUCLEOTIDE SEQUENCE [LARGE SCALE GENOMIC DNA]</scope>
    <source>
        <strain evidence="13">NBRC 107697</strain>
    </source>
</reference>
<evidence type="ECO:0000256" key="5">
    <source>
        <dbReference type="ARBA" id="ARBA00022741"/>
    </source>
</evidence>
<dbReference type="Gene3D" id="3.30.565.10">
    <property type="entry name" value="Histidine kinase-like ATPase, C-terminal domain"/>
    <property type="match status" value="1"/>
</dbReference>
<dbReference type="GO" id="GO:0000155">
    <property type="term" value="F:phosphorelay sensor kinase activity"/>
    <property type="evidence" value="ECO:0007669"/>
    <property type="project" value="InterPro"/>
</dbReference>
<gene>
    <name evidence="12" type="ORF">nbrc107697_11730</name>
</gene>
<feature type="transmembrane region" description="Helical" evidence="10">
    <location>
        <begin position="174"/>
        <end position="191"/>
    </location>
</feature>
<evidence type="ECO:0000256" key="10">
    <source>
        <dbReference type="SAM" id="Phobius"/>
    </source>
</evidence>
<keyword evidence="13" id="KW-1185">Reference proteome</keyword>
<protein>
    <recommendedName>
        <fullName evidence="2">histidine kinase</fullName>
        <ecNumber evidence="2">2.7.13.3</ecNumber>
    </recommendedName>
</protein>